<evidence type="ECO:0000256" key="10">
    <source>
        <dbReference type="ARBA" id="ARBA00022723"/>
    </source>
</evidence>
<dbReference type="RefSeq" id="WP_245860645.1">
    <property type="nucleotide sequence ID" value="NZ_PGFG01000001.1"/>
</dbReference>
<evidence type="ECO:0000256" key="7">
    <source>
        <dbReference type="ARBA" id="ARBA00013025"/>
    </source>
</evidence>
<dbReference type="SUPFAM" id="SSF53244">
    <property type="entry name" value="MurD-like peptide ligases, peptide-binding domain"/>
    <property type="match status" value="1"/>
</dbReference>
<dbReference type="InterPro" id="IPR036565">
    <property type="entry name" value="Mur-like_cat_sf"/>
</dbReference>
<evidence type="ECO:0000256" key="3">
    <source>
        <dbReference type="ARBA" id="ARBA00004799"/>
    </source>
</evidence>
<dbReference type="SUPFAM" id="SSF53623">
    <property type="entry name" value="MurD-like peptide ligases, catalytic domain"/>
    <property type="match status" value="1"/>
</dbReference>
<evidence type="ECO:0000256" key="1">
    <source>
        <dbReference type="ARBA" id="ARBA00001946"/>
    </source>
</evidence>
<evidence type="ECO:0000256" key="2">
    <source>
        <dbReference type="ARBA" id="ARBA00002714"/>
    </source>
</evidence>
<evidence type="ECO:0000256" key="15">
    <source>
        <dbReference type="ARBA" id="ARBA00030048"/>
    </source>
</evidence>
<dbReference type="GO" id="GO:0046872">
    <property type="term" value="F:metal ion binding"/>
    <property type="evidence" value="ECO:0007669"/>
    <property type="project" value="UniProtKB-KW"/>
</dbReference>
<evidence type="ECO:0000256" key="21">
    <source>
        <dbReference type="ARBA" id="ARBA00049161"/>
    </source>
</evidence>
<comment type="catalytic activity">
    <reaction evidence="18">
        <text>(6S)-5,6,7,8-tetrahydrofolyl-(gamma-L-Glu)(n) + L-glutamate + ATP = (6S)-5,6,7,8-tetrahydrofolyl-(gamma-L-Glu)(n+1) + ADP + phosphate + H(+)</text>
        <dbReference type="Rhea" id="RHEA:10580"/>
        <dbReference type="Rhea" id="RHEA-COMP:14738"/>
        <dbReference type="Rhea" id="RHEA-COMP:14740"/>
        <dbReference type="ChEBI" id="CHEBI:15378"/>
        <dbReference type="ChEBI" id="CHEBI:29985"/>
        <dbReference type="ChEBI" id="CHEBI:30616"/>
        <dbReference type="ChEBI" id="CHEBI:43474"/>
        <dbReference type="ChEBI" id="CHEBI:141005"/>
        <dbReference type="ChEBI" id="CHEBI:456216"/>
        <dbReference type="EC" id="6.3.2.17"/>
    </reaction>
</comment>
<dbReference type="GO" id="GO:0005737">
    <property type="term" value="C:cytoplasm"/>
    <property type="evidence" value="ECO:0007669"/>
    <property type="project" value="TreeGrafter"/>
</dbReference>
<dbReference type="EC" id="6.3.2.17" evidence="7"/>
<comment type="function">
    <text evidence="2">Functions in two distinct reactions of the de novo folate biosynthetic pathway. Catalyzes the addition of a glutamate residue to dihydropteroate (7,8-dihydropteroate or H2Pte) to form dihydrofolate (7,8-dihydrofolate monoglutamate or H2Pte-Glu). Also catalyzes successive additions of L-glutamate to tetrahydrofolate or 10-formyltetrahydrofolate or 5,10-methylenetetrahydrofolate, leading to folylpolyglutamate derivatives.</text>
</comment>
<dbReference type="Proteomes" id="UP000230000">
    <property type="component" value="Unassembled WGS sequence"/>
</dbReference>
<dbReference type="Pfam" id="PF08245">
    <property type="entry name" value="Mur_ligase_M"/>
    <property type="match status" value="1"/>
</dbReference>
<evidence type="ECO:0000256" key="19">
    <source>
        <dbReference type="ARBA" id="ARBA00047808"/>
    </source>
</evidence>
<comment type="catalytic activity">
    <reaction evidence="20">
        <text>(6R)-5,10-methylenetetrahydrofolyl-(gamma-L-Glu)(n) + L-glutamate + ATP = (6R)-5,10-methylenetetrahydrofolyl-(gamma-L-Glu)(n+1) + ADP + phosphate + H(+)</text>
        <dbReference type="Rhea" id="RHEA:51912"/>
        <dbReference type="Rhea" id="RHEA-COMP:13257"/>
        <dbReference type="Rhea" id="RHEA-COMP:13258"/>
        <dbReference type="ChEBI" id="CHEBI:15378"/>
        <dbReference type="ChEBI" id="CHEBI:29985"/>
        <dbReference type="ChEBI" id="CHEBI:30616"/>
        <dbReference type="ChEBI" id="CHEBI:43474"/>
        <dbReference type="ChEBI" id="CHEBI:136572"/>
        <dbReference type="ChEBI" id="CHEBI:456216"/>
        <dbReference type="EC" id="6.3.2.17"/>
    </reaction>
</comment>
<dbReference type="AlphaFoldDB" id="A0A2M9CTY9"/>
<dbReference type="GO" id="GO:0008841">
    <property type="term" value="F:dihydrofolate synthase activity"/>
    <property type="evidence" value="ECO:0007669"/>
    <property type="project" value="UniProtKB-EC"/>
</dbReference>
<keyword evidence="14" id="KW-0289">Folate biosynthesis</keyword>
<evidence type="ECO:0000256" key="12">
    <source>
        <dbReference type="ARBA" id="ARBA00022840"/>
    </source>
</evidence>
<dbReference type="Gene3D" id="3.90.190.20">
    <property type="entry name" value="Mur ligase, C-terminal domain"/>
    <property type="match status" value="1"/>
</dbReference>
<evidence type="ECO:0000313" key="25">
    <source>
        <dbReference type="EMBL" id="PJJ75387.1"/>
    </source>
</evidence>
<evidence type="ECO:0000256" key="13">
    <source>
        <dbReference type="ARBA" id="ARBA00022842"/>
    </source>
</evidence>
<dbReference type="Gene3D" id="3.40.1190.10">
    <property type="entry name" value="Mur-like, catalytic domain"/>
    <property type="match status" value="1"/>
</dbReference>
<feature type="domain" description="Mur ligase C-terminal" evidence="23">
    <location>
        <begin position="305"/>
        <end position="422"/>
    </location>
</feature>
<evidence type="ECO:0000256" key="17">
    <source>
        <dbReference type="ARBA" id="ARBA00032510"/>
    </source>
</evidence>
<dbReference type="PIRSF" id="PIRSF001563">
    <property type="entry name" value="Folylpolyglu_synth"/>
    <property type="match status" value="1"/>
</dbReference>
<protein>
    <recommendedName>
        <fullName evidence="8">Dihydrofolate synthase/folylpolyglutamate synthase</fullName>
        <ecNumber evidence="6">6.3.2.12</ecNumber>
        <ecNumber evidence="7">6.3.2.17</ecNumber>
    </recommendedName>
    <alternativeName>
        <fullName evidence="17">Folylpoly-gamma-glutamate synthetase-dihydrofolate synthetase</fullName>
    </alternativeName>
    <alternativeName>
        <fullName evidence="15">Folylpolyglutamate synthetase</fullName>
    </alternativeName>
    <alternativeName>
        <fullName evidence="16">Tetrahydrofolylpolyglutamate synthase</fullName>
    </alternativeName>
</protein>
<comment type="pathway">
    <text evidence="4">Cofactor biosynthesis; tetrahydrofolylpolyglutamate biosynthesis.</text>
</comment>
<evidence type="ECO:0000256" key="11">
    <source>
        <dbReference type="ARBA" id="ARBA00022741"/>
    </source>
</evidence>
<dbReference type="InterPro" id="IPR013221">
    <property type="entry name" value="Mur_ligase_cen"/>
</dbReference>
<keyword evidence="26" id="KW-1185">Reference proteome</keyword>
<dbReference type="FunFam" id="3.40.1190.10:FF:000011">
    <property type="entry name" value="Folylpolyglutamate synthase/dihydrofolate synthase"/>
    <property type="match status" value="1"/>
</dbReference>
<name>A0A2M9CTY9_9BACT</name>
<dbReference type="InterPro" id="IPR004101">
    <property type="entry name" value="Mur_ligase_C"/>
</dbReference>
<evidence type="ECO:0000256" key="22">
    <source>
        <dbReference type="PIRNR" id="PIRNR001563"/>
    </source>
</evidence>
<dbReference type="InterPro" id="IPR001645">
    <property type="entry name" value="Folylpolyglutamate_synth"/>
</dbReference>
<comment type="catalytic activity">
    <reaction evidence="19">
        <text>10-formyltetrahydrofolyl-(gamma-L-Glu)(n) + L-glutamate + ATP = 10-formyltetrahydrofolyl-(gamma-L-Glu)(n+1) + ADP + phosphate + H(+)</text>
        <dbReference type="Rhea" id="RHEA:51904"/>
        <dbReference type="Rhea" id="RHEA-COMP:13088"/>
        <dbReference type="Rhea" id="RHEA-COMP:14300"/>
        <dbReference type="ChEBI" id="CHEBI:15378"/>
        <dbReference type="ChEBI" id="CHEBI:29985"/>
        <dbReference type="ChEBI" id="CHEBI:30616"/>
        <dbReference type="ChEBI" id="CHEBI:43474"/>
        <dbReference type="ChEBI" id="CHEBI:134413"/>
        <dbReference type="ChEBI" id="CHEBI:456216"/>
        <dbReference type="EC" id="6.3.2.17"/>
    </reaction>
</comment>
<evidence type="ECO:0000256" key="8">
    <source>
        <dbReference type="ARBA" id="ARBA00019357"/>
    </source>
</evidence>
<dbReference type="EC" id="6.3.2.12" evidence="6"/>
<dbReference type="PANTHER" id="PTHR11136:SF0">
    <property type="entry name" value="DIHYDROFOLATE SYNTHETASE-RELATED"/>
    <property type="match status" value="1"/>
</dbReference>
<dbReference type="GO" id="GO:0005524">
    <property type="term" value="F:ATP binding"/>
    <property type="evidence" value="ECO:0007669"/>
    <property type="project" value="UniProtKB-KW"/>
</dbReference>
<evidence type="ECO:0000256" key="4">
    <source>
        <dbReference type="ARBA" id="ARBA00005150"/>
    </source>
</evidence>
<dbReference type="GO" id="GO:0046656">
    <property type="term" value="P:folic acid biosynthetic process"/>
    <property type="evidence" value="ECO:0007669"/>
    <property type="project" value="UniProtKB-KW"/>
</dbReference>
<dbReference type="GO" id="GO:0004326">
    <property type="term" value="F:tetrahydrofolylpolyglutamate synthase activity"/>
    <property type="evidence" value="ECO:0007669"/>
    <property type="project" value="UniProtKB-EC"/>
</dbReference>
<comment type="caution">
    <text evidence="25">The sequence shown here is derived from an EMBL/GenBank/DDBJ whole genome shotgun (WGS) entry which is preliminary data.</text>
</comment>
<organism evidence="25 26">
    <name type="scientific">Thermoflavifilum aggregans</name>
    <dbReference type="NCBI Taxonomy" id="454188"/>
    <lineage>
        <taxon>Bacteria</taxon>
        <taxon>Pseudomonadati</taxon>
        <taxon>Bacteroidota</taxon>
        <taxon>Chitinophagia</taxon>
        <taxon>Chitinophagales</taxon>
        <taxon>Chitinophagaceae</taxon>
        <taxon>Thermoflavifilum</taxon>
    </lineage>
</organism>
<dbReference type="EMBL" id="PGFG01000001">
    <property type="protein sequence ID" value="PJJ75387.1"/>
    <property type="molecule type" value="Genomic_DNA"/>
</dbReference>
<keyword evidence="9 22" id="KW-0436">Ligase</keyword>
<keyword evidence="11 22" id="KW-0547">Nucleotide-binding</keyword>
<comment type="catalytic activity">
    <reaction evidence="21">
        <text>7,8-dihydropteroate + L-glutamate + ATP = 7,8-dihydrofolate + ADP + phosphate + H(+)</text>
        <dbReference type="Rhea" id="RHEA:23584"/>
        <dbReference type="ChEBI" id="CHEBI:15378"/>
        <dbReference type="ChEBI" id="CHEBI:17839"/>
        <dbReference type="ChEBI" id="CHEBI:29985"/>
        <dbReference type="ChEBI" id="CHEBI:30616"/>
        <dbReference type="ChEBI" id="CHEBI:43474"/>
        <dbReference type="ChEBI" id="CHEBI:57451"/>
        <dbReference type="ChEBI" id="CHEBI:456216"/>
        <dbReference type="EC" id="6.3.2.12"/>
    </reaction>
</comment>
<keyword evidence="10" id="KW-0479">Metal-binding</keyword>
<comment type="pathway">
    <text evidence="3">Cofactor biosynthesis; tetrahydrofolate biosynthesis; 7,8-dihydrofolate from 2-amino-4-hydroxy-6-hydroxymethyl-7,8-dihydropteridine diphosphate and 4-aminobenzoate: step 2/2.</text>
</comment>
<evidence type="ECO:0000256" key="16">
    <source>
        <dbReference type="ARBA" id="ARBA00030592"/>
    </source>
</evidence>
<proteinExistence type="inferred from homology"/>
<dbReference type="PANTHER" id="PTHR11136">
    <property type="entry name" value="FOLYLPOLYGLUTAMATE SYNTHASE-RELATED"/>
    <property type="match status" value="1"/>
</dbReference>
<evidence type="ECO:0000256" key="20">
    <source>
        <dbReference type="ARBA" id="ARBA00049035"/>
    </source>
</evidence>
<reference evidence="25 26" key="1">
    <citation type="submission" date="2017-11" db="EMBL/GenBank/DDBJ databases">
        <title>Genomic Encyclopedia of Archaeal and Bacterial Type Strains, Phase II (KMG-II): From Individual Species to Whole Genera.</title>
        <authorList>
            <person name="Goeker M."/>
        </authorList>
    </citation>
    <scope>NUCLEOTIDE SEQUENCE [LARGE SCALE GENOMIC DNA]</scope>
    <source>
        <strain evidence="25 26">DSM 27268</strain>
    </source>
</reference>
<evidence type="ECO:0000256" key="6">
    <source>
        <dbReference type="ARBA" id="ARBA00013023"/>
    </source>
</evidence>
<evidence type="ECO:0000256" key="5">
    <source>
        <dbReference type="ARBA" id="ARBA00008276"/>
    </source>
</evidence>
<dbReference type="InterPro" id="IPR018109">
    <property type="entry name" value="Folylpolyglutamate_synth_CS"/>
</dbReference>
<feature type="domain" description="Mur ligase central" evidence="24">
    <location>
        <begin position="52"/>
        <end position="194"/>
    </location>
</feature>
<evidence type="ECO:0000259" key="24">
    <source>
        <dbReference type="Pfam" id="PF08245"/>
    </source>
</evidence>
<gene>
    <name evidence="25" type="ORF">BXY57_0963</name>
</gene>
<evidence type="ECO:0000256" key="14">
    <source>
        <dbReference type="ARBA" id="ARBA00022909"/>
    </source>
</evidence>
<dbReference type="Pfam" id="PF02875">
    <property type="entry name" value="Mur_ligase_C"/>
    <property type="match status" value="1"/>
</dbReference>
<dbReference type="PROSITE" id="PS01012">
    <property type="entry name" value="FOLYLPOLYGLU_SYNT_2"/>
    <property type="match status" value="1"/>
</dbReference>
<keyword evidence="13" id="KW-0460">Magnesium</keyword>
<comment type="similarity">
    <text evidence="5 22">Belongs to the folylpolyglutamate synthase family.</text>
</comment>
<sequence>MQTYAEALDFLMEKLPMFSRIGEAAYKKDLTNIRKLCEALQHPEKRFPSIHIAGTNGKGSVSHMLAAIFQQAGYKTGLYTSPHLIDFRERIRINGAMIPEEEVLQFVRKTQSLTEAIGPSFFELTVAMAFEYFASQQVDIAIVETGLGGRLDSTNILMPELSIITNISFDHQHLLGNTLPAIAGEKAGIIKPSVPVVIGEYHPETFPVFTEKARACNSPLYLATELWQVKAGIAHHPWILKSLTDNREWYCHPDLTGIYQQKNIATVLTAMDVFLAHTAGHYRQITSGHILAALSQVKQLTGLRGRWDVVKTHPLVVVDVAHNEAGIAEVMQQTAMQHFQQLHIITGFVKDKDVAAALKQFPLHARYYFTQAQLPRALQANALAQLAQTYGLSGHVYATVGEACTAALQQAKPEDMVLVCGSVFIAGEALLAFQNLMQTV</sequence>
<evidence type="ECO:0000256" key="18">
    <source>
        <dbReference type="ARBA" id="ARBA00047493"/>
    </source>
</evidence>
<evidence type="ECO:0000313" key="26">
    <source>
        <dbReference type="Proteomes" id="UP000230000"/>
    </source>
</evidence>
<dbReference type="NCBIfam" id="TIGR01499">
    <property type="entry name" value="folC"/>
    <property type="match status" value="1"/>
</dbReference>
<keyword evidence="12 22" id="KW-0067">ATP-binding</keyword>
<accession>A0A2M9CTY9</accession>
<dbReference type="InterPro" id="IPR036615">
    <property type="entry name" value="Mur_ligase_C_dom_sf"/>
</dbReference>
<evidence type="ECO:0000259" key="23">
    <source>
        <dbReference type="Pfam" id="PF02875"/>
    </source>
</evidence>
<evidence type="ECO:0000256" key="9">
    <source>
        <dbReference type="ARBA" id="ARBA00022598"/>
    </source>
</evidence>
<comment type="cofactor">
    <cofactor evidence="1">
        <name>Mg(2+)</name>
        <dbReference type="ChEBI" id="CHEBI:18420"/>
    </cofactor>
</comment>